<evidence type="ECO:0000256" key="2">
    <source>
        <dbReference type="ARBA" id="ARBA00023015"/>
    </source>
</evidence>
<reference evidence="8" key="2">
    <citation type="journal article" date="2020" name="Nat. Commun.">
        <title>High-quality genome sequence of white lupin provides insight into soil exploration and seed quality.</title>
        <authorList>
            <person name="Hufnagel B."/>
            <person name="Marques A."/>
            <person name="Soriano A."/>
            <person name="Marques L."/>
            <person name="Divol F."/>
            <person name="Doumas P."/>
            <person name="Sallet E."/>
            <person name="Mancinotti D."/>
            <person name="Carrere S."/>
            <person name="Marande W."/>
            <person name="Arribat S."/>
            <person name="Keller J."/>
            <person name="Huneau C."/>
            <person name="Blein T."/>
            <person name="Aime D."/>
            <person name="Laguerre M."/>
            <person name="Taylor J."/>
            <person name="Schubert V."/>
            <person name="Nelson M."/>
            <person name="Geu-Flores F."/>
            <person name="Crespi M."/>
            <person name="Gallardo K."/>
            <person name="Delaux P.M."/>
            <person name="Salse J."/>
            <person name="Berges H."/>
            <person name="Guyot R."/>
            <person name="Gouzy J."/>
            <person name="Peret B."/>
        </authorList>
    </citation>
    <scope>NUCLEOTIDE SEQUENCE</scope>
    <source>
        <tissue evidence="8">Leaves</tissue>
    </source>
</reference>
<evidence type="ECO:0000313" key="7">
    <source>
        <dbReference type="EMBL" id="KAE9594498.1"/>
    </source>
</evidence>
<keyword evidence="4" id="KW-0804">Transcription</keyword>
<dbReference type="GO" id="GO:0046983">
    <property type="term" value="F:protein dimerization activity"/>
    <property type="evidence" value="ECO:0007669"/>
    <property type="project" value="InterPro"/>
</dbReference>
<dbReference type="Gene3D" id="3.40.1810.10">
    <property type="entry name" value="Transcription factor, MADS-box"/>
    <property type="match status" value="1"/>
</dbReference>
<keyword evidence="2" id="KW-0805">Transcription regulation</keyword>
<evidence type="ECO:0000259" key="6">
    <source>
        <dbReference type="SMART" id="SM00432"/>
    </source>
</evidence>
<gene>
    <name evidence="7" type="ORF">Lalb_Chr18g0054431</name>
    <name evidence="8" type="ORF">Lalb_Chr18g0054441</name>
</gene>
<dbReference type="EMBL" id="WOCE01000018">
    <property type="protein sequence ID" value="KAE9594499.1"/>
    <property type="molecule type" value="Genomic_DNA"/>
</dbReference>
<protein>
    <submittedName>
        <fullName evidence="8">Putative transcription factor MADS-type1 family</fullName>
    </submittedName>
</protein>
<dbReference type="OrthoDB" id="976893at2759"/>
<dbReference type="Pfam" id="PF00319">
    <property type="entry name" value="SRF-TF"/>
    <property type="match status" value="1"/>
</dbReference>
<keyword evidence="9" id="KW-1185">Reference proteome</keyword>
<keyword evidence="5" id="KW-0539">Nucleus</keyword>
<dbReference type="AlphaFoldDB" id="A0A6A4P4D0"/>
<organism evidence="8 9">
    <name type="scientific">Lupinus albus</name>
    <name type="common">White lupine</name>
    <name type="synonym">Lupinus termis</name>
    <dbReference type="NCBI Taxonomy" id="3870"/>
    <lineage>
        <taxon>Eukaryota</taxon>
        <taxon>Viridiplantae</taxon>
        <taxon>Streptophyta</taxon>
        <taxon>Embryophyta</taxon>
        <taxon>Tracheophyta</taxon>
        <taxon>Spermatophyta</taxon>
        <taxon>Magnoliopsida</taxon>
        <taxon>eudicotyledons</taxon>
        <taxon>Gunneridae</taxon>
        <taxon>Pentapetalae</taxon>
        <taxon>rosids</taxon>
        <taxon>fabids</taxon>
        <taxon>Fabales</taxon>
        <taxon>Fabaceae</taxon>
        <taxon>Papilionoideae</taxon>
        <taxon>50 kb inversion clade</taxon>
        <taxon>genistoids sensu lato</taxon>
        <taxon>core genistoids</taxon>
        <taxon>Genisteae</taxon>
        <taxon>Lupinus</taxon>
    </lineage>
</organism>
<dbReference type="GO" id="GO:0003677">
    <property type="term" value="F:DNA binding"/>
    <property type="evidence" value="ECO:0007669"/>
    <property type="project" value="UniProtKB-KW"/>
</dbReference>
<dbReference type="EMBL" id="WOCE01000018">
    <property type="protein sequence ID" value="KAE9594498.1"/>
    <property type="molecule type" value="Genomic_DNA"/>
</dbReference>
<dbReference type="Proteomes" id="UP000447434">
    <property type="component" value="Chromosome 18"/>
</dbReference>
<dbReference type="InterPro" id="IPR036879">
    <property type="entry name" value="TF_MADSbox_sf"/>
</dbReference>
<dbReference type="InterPro" id="IPR002100">
    <property type="entry name" value="TF_MADSbox"/>
</dbReference>
<feature type="domain" description="MADS-box" evidence="6">
    <location>
        <begin position="1"/>
        <end position="47"/>
    </location>
</feature>
<dbReference type="SMART" id="SM00432">
    <property type="entry name" value="MADS"/>
    <property type="match status" value="1"/>
</dbReference>
<evidence type="ECO:0000256" key="4">
    <source>
        <dbReference type="ARBA" id="ARBA00023163"/>
    </source>
</evidence>
<name>A0A6A4P4D0_LUPAL</name>
<dbReference type="SUPFAM" id="SSF55455">
    <property type="entry name" value="SRF-like"/>
    <property type="match status" value="1"/>
</dbReference>
<evidence type="ECO:0000313" key="8">
    <source>
        <dbReference type="EMBL" id="KAE9594499.1"/>
    </source>
</evidence>
<comment type="caution">
    <text evidence="8">The sequence shown here is derived from an EMBL/GenBank/DDBJ whole genome shotgun (WGS) entry which is preliminary data.</text>
</comment>
<dbReference type="GO" id="GO:0005634">
    <property type="term" value="C:nucleus"/>
    <property type="evidence" value="ECO:0007669"/>
    <property type="project" value="UniProtKB-SubCell"/>
</dbReference>
<reference evidence="9" key="1">
    <citation type="journal article" date="2020" name="Nat. Commun.">
        <title>Genome sequence of the cluster root forming white lupin.</title>
        <authorList>
            <person name="Hufnagel B."/>
            <person name="Marques A."/>
            <person name="Soriano A."/>
            <person name="Marques L."/>
            <person name="Divol F."/>
            <person name="Doumas P."/>
            <person name="Sallet E."/>
            <person name="Mancinotti D."/>
            <person name="Carrere S."/>
            <person name="Marande W."/>
            <person name="Arribat S."/>
            <person name="Keller J."/>
            <person name="Huneau C."/>
            <person name="Blein T."/>
            <person name="Aime D."/>
            <person name="Laguerre M."/>
            <person name="Taylor J."/>
            <person name="Schubert V."/>
            <person name="Nelson M."/>
            <person name="Geu-Flores F."/>
            <person name="Crespi M."/>
            <person name="Gallardo-Guerrero K."/>
            <person name="Delaux P.-M."/>
            <person name="Salse J."/>
            <person name="Berges H."/>
            <person name="Guyot R."/>
            <person name="Gouzy J."/>
            <person name="Peret B."/>
        </authorList>
    </citation>
    <scope>NUCLEOTIDE SEQUENCE [LARGE SCALE GENOMIC DNA]</scope>
    <source>
        <strain evidence="9">cv. Amiga</strain>
    </source>
</reference>
<evidence type="ECO:0000256" key="5">
    <source>
        <dbReference type="ARBA" id="ARBA00023242"/>
    </source>
</evidence>
<sequence>MQRGRQYTRKRKNSLIKKMDQITTLCGIEACAIISGPNELHPQVWPPHFGVQRVIYKFMKMPETDQGMKMLLIHESFLNQSFMKTLEKLKELKKMRVGRKRRFFSRISA</sequence>
<proteinExistence type="predicted"/>
<accession>A0A6A4P4D0</accession>
<evidence type="ECO:0000313" key="9">
    <source>
        <dbReference type="Proteomes" id="UP000447434"/>
    </source>
</evidence>
<evidence type="ECO:0000256" key="1">
    <source>
        <dbReference type="ARBA" id="ARBA00004123"/>
    </source>
</evidence>
<comment type="subcellular location">
    <subcellularLocation>
        <location evidence="1">Nucleus</location>
    </subcellularLocation>
</comment>
<evidence type="ECO:0000256" key="3">
    <source>
        <dbReference type="ARBA" id="ARBA00023125"/>
    </source>
</evidence>
<keyword evidence="3" id="KW-0238">DNA-binding</keyword>